<sequence>MIGFPLLLIPFAIYNIFVFLMPGVAFTAPVASVTLMSGVQWAPTFGDALLALTVLLLMFEVIKAARPGARYLTDHLLSLLVSGAAVAEFLMLVPFGTSTFFLLTVLMVVEFIAGVSIGFRNRQRRTRAVEPAAVEREPAPLPASPAQVGPAPADFAPVGPASDGPHQGVKPAEPAFPPSQHADTEPSPKPVPTLAVIRNSDGVTPPADRKVSDWNVSDLVSDSAPDGTVKTPPKI</sequence>
<organism evidence="3 4">
    <name type="scientific">Candidatus Afipia apatlaquensis</name>
    <dbReference type="NCBI Taxonomy" id="2712852"/>
    <lineage>
        <taxon>Bacteria</taxon>
        <taxon>Pseudomonadati</taxon>
        <taxon>Pseudomonadota</taxon>
        <taxon>Alphaproteobacteria</taxon>
        <taxon>Hyphomicrobiales</taxon>
        <taxon>Nitrobacteraceae</taxon>
        <taxon>Afipia</taxon>
    </lineage>
</organism>
<keyword evidence="2" id="KW-0472">Membrane</keyword>
<evidence type="ECO:0000313" key="3">
    <source>
        <dbReference type="EMBL" id="NGX94087.1"/>
    </source>
</evidence>
<feature type="transmembrane region" description="Helical" evidence="2">
    <location>
        <begin position="99"/>
        <end position="119"/>
    </location>
</feature>
<protein>
    <submittedName>
        <fullName evidence="3">Uncharacterized protein</fullName>
    </submittedName>
</protein>
<evidence type="ECO:0000256" key="2">
    <source>
        <dbReference type="SAM" id="Phobius"/>
    </source>
</evidence>
<evidence type="ECO:0000256" key="1">
    <source>
        <dbReference type="SAM" id="MobiDB-lite"/>
    </source>
</evidence>
<name>A0A7C9VC73_9BRAD</name>
<reference evidence="3" key="1">
    <citation type="submission" date="2020-02" db="EMBL/GenBank/DDBJ databases">
        <title>Draft genome sequence of Candidatus Afipia apatlaquensis IBT-C3, a potential strain for decolorization of textile dyes.</title>
        <authorList>
            <person name="Sanchez-Reyes A."/>
            <person name="Breton-Deval L."/>
            <person name="Mangelson H."/>
            <person name="Sanchez-Flores A."/>
        </authorList>
    </citation>
    <scope>NUCLEOTIDE SEQUENCE [LARGE SCALE GENOMIC DNA]</scope>
    <source>
        <strain evidence="3">IBT-C3</strain>
    </source>
</reference>
<evidence type="ECO:0000313" key="4">
    <source>
        <dbReference type="Proteomes" id="UP000480266"/>
    </source>
</evidence>
<feature type="transmembrane region" description="Helical" evidence="2">
    <location>
        <begin position="41"/>
        <end position="59"/>
    </location>
</feature>
<dbReference type="EMBL" id="JAAMRR010000116">
    <property type="protein sequence ID" value="NGX94087.1"/>
    <property type="molecule type" value="Genomic_DNA"/>
</dbReference>
<accession>A0A7C9VC73</accession>
<gene>
    <name evidence="3" type="ORF">G4V63_02200</name>
</gene>
<dbReference type="Proteomes" id="UP000480266">
    <property type="component" value="Unassembled WGS sequence"/>
</dbReference>
<feature type="region of interest" description="Disordered" evidence="1">
    <location>
        <begin position="130"/>
        <end position="235"/>
    </location>
</feature>
<keyword evidence="2" id="KW-0812">Transmembrane</keyword>
<feature type="transmembrane region" description="Helical" evidence="2">
    <location>
        <begin position="12"/>
        <end position="35"/>
    </location>
</feature>
<keyword evidence="2" id="KW-1133">Transmembrane helix</keyword>
<dbReference type="AlphaFoldDB" id="A0A7C9VC73"/>
<keyword evidence="4" id="KW-1185">Reference proteome</keyword>
<feature type="transmembrane region" description="Helical" evidence="2">
    <location>
        <begin position="71"/>
        <end position="93"/>
    </location>
</feature>
<comment type="caution">
    <text evidence="3">The sequence shown here is derived from an EMBL/GenBank/DDBJ whole genome shotgun (WGS) entry which is preliminary data.</text>
</comment>
<proteinExistence type="predicted"/>